<accession>A0A1L7WVH1</accession>
<dbReference type="OrthoDB" id="4350666at2759"/>
<reference evidence="2 3" key="1">
    <citation type="submission" date="2016-03" db="EMBL/GenBank/DDBJ databases">
        <authorList>
            <person name="Ploux O."/>
        </authorList>
    </citation>
    <scope>NUCLEOTIDE SEQUENCE [LARGE SCALE GENOMIC DNA]</scope>
    <source>
        <strain evidence="2 3">UAMH 11012</strain>
    </source>
</reference>
<organism evidence="2 3">
    <name type="scientific">Phialocephala subalpina</name>
    <dbReference type="NCBI Taxonomy" id="576137"/>
    <lineage>
        <taxon>Eukaryota</taxon>
        <taxon>Fungi</taxon>
        <taxon>Dikarya</taxon>
        <taxon>Ascomycota</taxon>
        <taxon>Pezizomycotina</taxon>
        <taxon>Leotiomycetes</taxon>
        <taxon>Helotiales</taxon>
        <taxon>Mollisiaceae</taxon>
        <taxon>Phialocephala</taxon>
        <taxon>Phialocephala fortinii species complex</taxon>
    </lineage>
</organism>
<keyword evidence="1" id="KW-0812">Transmembrane</keyword>
<sequence length="515" mass="58419">MNSTRVLLFLHVLLAATLFGIFLGGTGTFYTSDDLSPLKSAITSKDGVSNSHIEIYERFARDDHGNESQKALGQSLPSHPSMADAHAPLLAQLAMNRSQSTLEDLSVFSNSTPNLPQLATAMSLLIPRTEQQAWISNICRVHIGYLLSYFLRAITSASPIVIVVSSMWLYFSGSFFFDVGHYTLHKFSKSQSRILRNIGYLHEVHHFYFNRQLKFNERYRWQNMCFELPLELFCQLFGTWLGYLLASFASLTGPGLLSKEILVLALTFEVIRSTVVACMEGRDSNHKSYSPVVPKDPHTFLVGPEYHALHHVDPSSYIGSSFKVFDWMLGTSASLRSRRVTIFGNLGTFGVALKKELLSESVSCVEELELDSERSEESRLMTMEVLKRTDILILGSDLGRGQEMDKLVELFKTHQKAKPTHSLLLPEVWSIDTGANACPTLGHQSHGTSVERRPALERYHKRYHDDEDILYRHIVCHSRIEWFNTRPEWAAKTVMWWIRRGARSVPATFDLSAFF</sequence>
<dbReference type="EMBL" id="FJOG01000008">
    <property type="protein sequence ID" value="CZR56759.1"/>
    <property type="molecule type" value="Genomic_DNA"/>
</dbReference>
<feature type="transmembrane region" description="Helical" evidence="1">
    <location>
        <begin position="228"/>
        <end position="249"/>
    </location>
</feature>
<dbReference type="STRING" id="576137.A0A1L7WVH1"/>
<dbReference type="Proteomes" id="UP000184330">
    <property type="component" value="Unassembled WGS sequence"/>
</dbReference>
<feature type="transmembrane region" description="Helical" evidence="1">
    <location>
        <begin position="149"/>
        <end position="171"/>
    </location>
</feature>
<proteinExistence type="predicted"/>
<gene>
    <name evidence="2" type="ORF">PAC_06648</name>
</gene>
<evidence type="ECO:0000313" key="3">
    <source>
        <dbReference type="Proteomes" id="UP000184330"/>
    </source>
</evidence>
<keyword evidence="1" id="KW-0472">Membrane</keyword>
<protein>
    <recommendedName>
        <fullName evidence="4">Fatty acid hydroxylase domain-containing protein</fullName>
    </recommendedName>
</protein>
<keyword evidence="1" id="KW-1133">Transmembrane helix</keyword>
<evidence type="ECO:0000256" key="1">
    <source>
        <dbReference type="SAM" id="Phobius"/>
    </source>
</evidence>
<evidence type="ECO:0000313" key="2">
    <source>
        <dbReference type="EMBL" id="CZR56759.1"/>
    </source>
</evidence>
<evidence type="ECO:0008006" key="4">
    <source>
        <dbReference type="Google" id="ProtNLM"/>
    </source>
</evidence>
<keyword evidence="3" id="KW-1185">Reference proteome</keyword>
<name>A0A1L7WVH1_9HELO</name>
<dbReference type="AlphaFoldDB" id="A0A1L7WVH1"/>